<keyword evidence="2" id="KW-0456">Lyase</keyword>
<dbReference type="EMBL" id="JAFLRJ010000738">
    <property type="protein sequence ID" value="MBO0517655.1"/>
    <property type="molecule type" value="Genomic_DNA"/>
</dbReference>
<dbReference type="InterPro" id="IPR002762">
    <property type="entry name" value="CbiX-like"/>
</dbReference>
<protein>
    <submittedName>
        <fullName evidence="3">CbiX/SirB N-terminal domain-containing protein</fullName>
    </submittedName>
</protein>
<dbReference type="Proteomes" id="UP000664167">
    <property type="component" value="Unassembled WGS sequence"/>
</dbReference>
<dbReference type="PANTHER" id="PTHR33542:SF5">
    <property type="entry name" value="FERROCHELATASE CHE1"/>
    <property type="match status" value="1"/>
</dbReference>
<evidence type="ECO:0000256" key="1">
    <source>
        <dbReference type="ARBA" id="ARBA00022723"/>
    </source>
</evidence>
<feature type="non-terminal residue" evidence="3">
    <location>
        <position position="157"/>
    </location>
</feature>
<reference evidence="3" key="1">
    <citation type="submission" date="2021-03" db="EMBL/GenBank/DDBJ databases">
        <title>Streptomyces poriferae sp. nov., a novel marine sponge-derived Actinobacteria species with anti-MRSA activity.</title>
        <authorList>
            <person name="Sandoval-Powers M."/>
            <person name="Kralova S."/>
            <person name="Nguyen G.-S."/>
            <person name="Fawwal D."/>
            <person name="Degnes K."/>
            <person name="Klinkenberg G."/>
            <person name="Sletta H."/>
            <person name="Wentzel A."/>
            <person name="Liles M.R."/>
        </authorList>
    </citation>
    <scope>NUCLEOTIDE SEQUENCE</scope>
    <source>
        <strain evidence="3">DSM 41794</strain>
    </source>
</reference>
<comment type="caution">
    <text evidence="3">The sequence shown here is derived from an EMBL/GenBank/DDBJ whole genome shotgun (WGS) entry which is preliminary data.</text>
</comment>
<sequence>MTEPEHPRDVRTDLVPLDTTSGLLTRITAELGTQLSLVSLNGTRRTVHTDHADQNAPTLVAVAHGSRDPRALRTVTTLLERVSELRPGISVRLGHIELNEPLLPAALASLGTGRAILVPLLLSRGYHVKHDLPEAAATAPRLHTRTAAPLGPHPLLV</sequence>
<accession>A0A939JMP2</accession>
<gene>
    <name evidence="3" type="ORF">J0695_38780</name>
</gene>
<evidence type="ECO:0000256" key="2">
    <source>
        <dbReference type="ARBA" id="ARBA00023239"/>
    </source>
</evidence>
<organism evidence="3 4">
    <name type="scientific">Streptomyces beijiangensis</name>
    <dbReference type="NCBI Taxonomy" id="163361"/>
    <lineage>
        <taxon>Bacteria</taxon>
        <taxon>Bacillati</taxon>
        <taxon>Actinomycetota</taxon>
        <taxon>Actinomycetes</taxon>
        <taxon>Kitasatosporales</taxon>
        <taxon>Streptomycetaceae</taxon>
        <taxon>Streptomyces</taxon>
    </lineage>
</organism>
<dbReference type="InterPro" id="IPR050963">
    <property type="entry name" value="Sirohydro_Cobaltochel/CbiX"/>
</dbReference>
<keyword evidence="1" id="KW-0479">Metal-binding</keyword>
<dbReference type="SUPFAM" id="SSF53800">
    <property type="entry name" value="Chelatase"/>
    <property type="match status" value="1"/>
</dbReference>
<dbReference type="PANTHER" id="PTHR33542">
    <property type="entry name" value="SIROHYDROCHLORIN FERROCHELATASE, CHLOROPLASTIC"/>
    <property type="match status" value="1"/>
</dbReference>
<keyword evidence="4" id="KW-1185">Reference proteome</keyword>
<dbReference type="AlphaFoldDB" id="A0A939JMP2"/>
<dbReference type="RefSeq" id="WP_206969556.1">
    <property type="nucleotide sequence ID" value="NZ_JAFLRJ010000738.1"/>
</dbReference>
<proteinExistence type="predicted"/>
<evidence type="ECO:0000313" key="3">
    <source>
        <dbReference type="EMBL" id="MBO0517655.1"/>
    </source>
</evidence>
<dbReference type="Gene3D" id="3.40.50.1400">
    <property type="match status" value="1"/>
</dbReference>
<dbReference type="GO" id="GO:0046872">
    <property type="term" value="F:metal ion binding"/>
    <property type="evidence" value="ECO:0007669"/>
    <property type="project" value="UniProtKB-KW"/>
</dbReference>
<evidence type="ECO:0000313" key="4">
    <source>
        <dbReference type="Proteomes" id="UP000664167"/>
    </source>
</evidence>
<dbReference type="CDD" id="cd03416">
    <property type="entry name" value="CbiX_SirB_N"/>
    <property type="match status" value="1"/>
</dbReference>
<dbReference type="Pfam" id="PF01903">
    <property type="entry name" value="CbiX"/>
    <property type="match status" value="1"/>
</dbReference>
<name>A0A939JMP2_9ACTN</name>
<dbReference type="GO" id="GO:0016829">
    <property type="term" value="F:lyase activity"/>
    <property type="evidence" value="ECO:0007669"/>
    <property type="project" value="UniProtKB-KW"/>
</dbReference>